<evidence type="ECO:0008006" key="4">
    <source>
        <dbReference type="Google" id="ProtNLM"/>
    </source>
</evidence>
<keyword evidence="1" id="KW-1133">Transmembrane helix</keyword>
<dbReference type="Proteomes" id="UP000177360">
    <property type="component" value="Unassembled WGS sequence"/>
</dbReference>
<evidence type="ECO:0000313" key="2">
    <source>
        <dbReference type="EMBL" id="OGZ19550.1"/>
    </source>
</evidence>
<gene>
    <name evidence="2" type="ORF">A2626_01950</name>
</gene>
<dbReference type="AlphaFoldDB" id="A0A1G2E2G3"/>
<keyword evidence="1" id="KW-0472">Membrane</keyword>
<reference evidence="2 3" key="1">
    <citation type="journal article" date="2016" name="Nat. Commun.">
        <title>Thousands of microbial genomes shed light on interconnected biogeochemical processes in an aquifer system.</title>
        <authorList>
            <person name="Anantharaman K."/>
            <person name="Brown C.T."/>
            <person name="Hug L.A."/>
            <person name="Sharon I."/>
            <person name="Castelle C.J."/>
            <person name="Probst A.J."/>
            <person name="Thomas B.C."/>
            <person name="Singh A."/>
            <person name="Wilkins M.J."/>
            <person name="Karaoz U."/>
            <person name="Brodie E.L."/>
            <person name="Williams K.H."/>
            <person name="Hubbard S.S."/>
            <person name="Banfield J.F."/>
        </authorList>
    </citation>
    <scope>NUCLEOTIDE SEQUENCE [LARGE SCALE GENOMIC DNA]</scope>
</reference>
<sequence length="102" mass="11831">MIKFILITIFFYFLTLFQTSFLVHFAVFGRTLNFVAFAVILWNIFERKENSRGFYVAGMAGLFLDIFSTGFIGANFATLIIVSALIKFLLKRYVKIPFFEES</sequence>
<keyword evidence="1" id="KW-0812">Transmembrane</keyword>
<name>A0A1G2E2G3_9BACT</name>
<organism evidence="2 3">
    <name type="scientific">Candidatus Nealsonbacteria bacterium RIFCSPHIGHO2_01_FULL_38_55</name>
    <dbReference type="NCBI Taxonomy" id="1801664"/>
    <lineage>
        <taxon>Bacteria</taxon>
        <taxon>Candidatus Nealsoniibacteriota</taxon>
    </lineage>
</organism>
<evidence type="ECO:0000256" key="1">
    <source>
        <dbReference type="SAM" id="Phobius"/>
    </source>
</evidence>
<evidence type="ECO:0000313" key="3">
    <source>
        <dbReference type="Proteomes" id="UP000177360"/>
    </source>
</evidence>
<comment type="caution">
    <text evidence="2">The sequence shown here is derived from an EMBL/GenBank/DDBJ whole genome shotgun (WGS) entry which is preliminary data.</text>
</comment>
<protein>
    <recommendedName>
        <fullName evidence="4">Rod shape-determining protein MreD</fullName>
    </recommendedName>
</protein>
<proteinExistence type="predicted"/>
<dbReference type="EMBL" id="MHLZ01000028">
    <property type="protein sequence ID" value="OGZ19550.1"/>
    <property type="molecule type" value="Genomic_DNA"/>
</dbReference>
<accession>A0A1G2E2G3</accession>
<feature type="transmembrane region" description="Helical" evidence="1">
    <location>
        <begin position="53"/>
        <end position="86"/>
    </location>
</feature>